<sequence length="495" mass="52317">MSADAHAETARKLIGVLSEGRIPNHLRQRAEALVDRMTKPVRVTIFGFPGSGKSTLANLLLGSSVLNPKDRLPTVQITGGETVKSSCTLPDGSTVDFPHFNTAEIAAKSPIFVNAEMPLPALGKISVMEVVANGGPAELSRALAWAAERTDISIWCTQTFGPAEQSVWKAATEDMKDHGFMVLTKADALARDGTLNSVVANLQQQGAEEFNRILPVATLDAIAARKADGTIDRDQLTRSGGRALIAEILREVDLGLQAAVDQAEILLQRFPPKASPAPAAKVEAAPKPAPAAPATVTPVASEPEVASEPKPAVEPVAETAPTEAPRVSARVRSRPAPEMPPRPAVMPVNILAAARNVQQAAETEPETADAEEETEVAEATPPIAALSPATREAFEHAIERLTQHGQKFAGDAAKGGALEADLLMRETANSVQWLSDYLSENGESRDPALSQLRAAAFDAADLLQLMQIENDAGSVGEFVSVAIQLRREIESALAA</sequence>
<proteinExistence type="predicted"/>
<gene>
    <name evidence="2" type="ORF">OEZ71_18785</name>
</gene>
<name>A0ABT2ZT61_9RHOB</name>
<accession>A0ABT2ZT61</accession>
<dbReference type="Proteomes" id="UP001652564">
    <property type="component" value="Unassembled WGS sequence"/>
</dbReference>
<dbReference type="InterPro" id="IPR027417">
    <property type="entry name" value="P-loop_NTPase"/>
</dbReference>
<reference evidence="2 3" key="1">
    <citation type="submission" date="2022-10" db="EMBL/GenBank/DDBJ databases">
        <title>Defluviimonas sp. nov., isolated from ocean surface sediments.</title>
        <authorList>
            <person name="He W."/>
            <person name="Wang L."/>
            <person name="Zhang D.-F."/>
        </authorList>
    </citation>
    <scope>NUCLEOTIDE SEQUENCE [LARGE SCALE GENOMIC DNA]</scope>
    <source>
        <strain evidence="2 3">WL0050</strain>
    </source>
</reference>
<dbReference type="Gene3D" id="3.40.50.300">
    <property type="entry name" value="P-loop containing nucleotide triphosphate hydrolases"/>
    <property type="match status" value="1"/>
</dbReference>
<feature type="compositionally biased region" description="Low complexity" evidence="1">
    <location>
        <begin position="276"/>
        <end position="303"/>
    </location>
</feature>
<feature type="region of interest" description="Disordered" evidence="1">
    <location>
        <begin position="274"/>
        <end position="344"/>
    </location>
</feature>
<feature type="compositionally biased region" description="Acidic residues" evidence="1">
    <location>
        <begin position="363"/>
        <end position="376"/>
    </location>
</feature>
<feature type="region of interest" description="Disordered" evidence="1">
    <location>
        <begin position="358"/>
        <end position="379"/>
    </location>
</feature>
<organism evidence="2 3">
    <name type="scientific">Albidovulum litorale</name>
    <dbReference type="NCBI Taxonomy" id="2984134"/>
    <lineage>
        <taxon>Bacteria</taxon>
        <taxon>Pseudomonadati</taxon>
        <taxon>Pseudomonadota</taxon>
        <taxon>Alphaproteobacteria</taxon>
        <taxon>Rhodobacterales</taxon>
        <taxon>Paracoccaceae</taxon>
        <taxon>Albidovulum</taxon>
    </lineage>
</organism>
<dbReference type="SUPFAM" id="SSF52540">
    <property type="entry name" value="P-loop containing nucleoside triphosphate hydrolases"/>
    <property type="match status" value="1"/>
</dbReference>
<protein>
    <recommendedName>
        <fullName evidence="4">G domain-containing protein</fullName>
    </recommendedName>
</protein>
<dbReference type="EMBL" id="JAOWKZ010000005">
    <property type="protein sequence ID" value="MCV2874348.1"/>
    <property type="molecule type" value="Genomic_DNA"/>
</dbReference>
<keyword evidence="3" id="KW-1185">Reference proteome</keyword>
<evidence type="ECO:0000313" key="2">
    <source>
        <dbReference type="EMBL" id="MCV2874348.1"/>
    </source>
</evidence>
<evidence type="ECO:0008006" key="4">
    <source>
        <dbReference type="Google" id="ProtNLM"/>
    </source>
</evidence>
<evidence type="ECO:0000313" key="3">
    <source>
        <dbReference type="Proteomes" id="UP001652564"/>
    </source>
</evidence>
<evidence type="ECO:0000256" key="1">
    <source>
        <dbReference type="SAM" id="MobiDB-lite"/>
    </source>
</evidence>
<comment type="caution">
    <text evidence="2">The sequence shown here is derived from an EMBL/GenBank/DDBJ whole genome shotgun (WGS) entry which is preliminary data.</text>
</comment>